<proteinExistence type="predicted"/>
<dbReference type="PANTHER" id="PTHR43270">
    <property type="entry name" value="BETA-ALA-HIS DIPEPTIDASE"/>
    <property type="match status" value="1"/>
</dbReference>
<evidence type="ECO:0000256" key="2">
    <source>
        <dbReference type="ARBA" id="ARBA00022723"/>
    </source>
</evidence>
<dbReference type="Proteomes" id="UP001489897">
    <property type="component" value="Unassembled WGS sequence"/>
</dbReference>
<evidence type="ECO:0000256" key="3">
    <source>
        <dbReference type="ARBA" id="ARBA00022801"/>
    </source>
</evidence>
<sequence>MAYSGRRGRIYGRGTADNKGQHSVNLASLELVLRARAGRLRFNVKFLMEMGEEVGSPGMAAVTELHREELCADLFLASDGPRVDAVTPTLFLG</sequence>
<keyword evidence="1" id="KW-0645">Protease</keyword>
<dbReference type="Gene3D" id="3.40.630.10">
    <property type="entry name" value="Zn peptidases"/>
    <property type="match status" value="1"/>
</dbReference>
<gene>
    <name evidence="4" type="ORF">VSR73_08930</name>
</gene>
<keyword evidence="5" id="KW-1185">Reference proteome</keyword>
<dbReference type="Pfam" id="PF01546">
    <property type="entry name" value="Peptidase_M20"/>
    <property type="match status" value="1"/>
</dbReference>
<evidence type="ECO:0000256" key="1">
    <source>
        <dbReference type="ARBA" id="ARBA00022670"/>
    </source>
</evidence>
<dbReference type="RefSeq" id="WP_342946505.1">
    <property type="nucleotide sequence ID" value="NZ_JAYMRV010000002.1"/>
</dbReference>
<keyword evidence="2" id="KW-0479">Metal-binding</keyword>
<name>A0ABU9RMA3_9BURK</name>
<dbReference type="SUPFAM" id="SSF53187">
    <property type="entry name" value="Zn-dependent exopeptidases"/>
    <property type="match status" value="1"/>
</dbReference>
<dbReference type="InterPro" id="IPR051458">
    <property type="entry name" value="Cyt/Met_Dipeptidase"/>
</dbReference>
<organism evidence="4 5">
    <name type="scientific">Paraburkholderia ferrariae</name>
    <dbReference type="NCBI Taxonomy" id="386056"/>
    <lineage>
        <taxon>Bacteria</taxon>
        <taxon>Pseudomonadati</taxon>
        <taxon>Pseudomonadota</taxon>
        <taxon>Betaproteobacteria</taxon>
        <taxon>Burkholderiales</taxon>
        <taxon>Burkholderiaceae</taxon>
        <taxon>Paraburkholderia</taxon>
    </lineage>
</organism>
<dbReference type="PANTHER" id="PTHR43270:SF12">
    <property type="entry name" value="SUCCINYL-DIAMINOPIMELATE DESUCCINYLASE"/>
    <property type="match status" value="1"/>
</dbReference>
<evidence type="ECO:0000313" key="5">
    <source>
        <dbReference type="Proteomes" id="UP001489897"/>
    </source>
</evidence>
<evidence type="ECO:0000313" key="4">
    <source>
        <dbReference type="EMBL" id="MEM5421183.1"/>
    </source>
</evidence>
<keyword evidence="3" id="KW-0378">Hydrolase</keyword>
<dbReference type="InterPro" id="IPR002933">
    <property type="entry name" value="Peptidase_M20"/>
</dbReference>
<accession>A0ABU9RMA3</accession>
<dbReference type="EMBL" id="JAYMRV010000002">
    <property type="protein sequence ID" value="MEM5421183.1"/>
    <property type="molecule type" value="Genomic_DNA"/>
</dbReference>
<protein>
    <submittedName>
        <fullName evidence="4">M20/M25/M40 family metallo-hydrolase</fullName>
    </submittedName>
</protein>
<reference evidence="4 5" key="1">
    <citation type="submission" date="2024-01" db="EMBL/GenBank/DDBJ databases">
        <title>The diversity of rhizobia nodulating Mimosa spp. in eleven states of Brazil covering several biomes is determined by host plant, location, and edaphic factors.</title>
        <authorList>
            <person name="Rouws L."/>
            <person name="Barauna A."/>
            <person name="Beukes C."/>
            <person name="De Faria S.M."/>
            <person name="Gross E."/>
            <person name="Dos Reis Junior F.B."/>
            <person name="Simon M."/>
            <person name="Maluk M."/>
            <person name="Odee D.W."/>
            <person name="Kenicer G."/>
            <person name="Young J.P.W."/>
            <person name="Reis V.M."/>
            <person name="Zilli J."/>
            <person name="James E.K."/>
        </authorList>
    </citation>
    <scope>NUCLEOTIDE SEQUENCE [LARGE SCALE GENOMIC DNA]</scope>
    <source>
        <strain evidence="4 5">JPY167</strain>
    </source>
</reference>
<comment type="caution">
    <text evidence="4">The sequence shown here is derived from an EMBL/GenBank/DDBJ whole genome shotgun (WGS) entry which is preliminary data.</text>
</comment>